<protein>
    <submittedName>
        <fullName evidence="1">SAM-dependent methyltransferase</fullName>
    </submittedName>
</protein>
<dbReference type="InterPro" id="IPR006764">
    <property type="entry name" value="SAM_dep_MeTrfase_SAV2177_type"/>
</dbReference>
<evidence type="ECO:0000313" key="1">
    <source>
        <dbReference type="EMBL" id="TYC14711.1"/>
    </source>
</evidence>
<accession>A0A5D0U818</accession>
<dbReference type="PIRSF" id="PIRSF017393">
    <property type="entry name" value="MTase_SAV2177"/>
    <property type="match status" value="1"/>
</dbReference>
<name>A0A5D0U818_9ACTN</name>
<dbReference type="GO" id="GO:0008168">
    <property type="term" value="F:methyltransferase activity"/>
    <property type="evidence" value="ECO:0007669"/>
    <property type="project" value="UniProtKB-KW"/>
</dbReference>
<dbReference type="SUPFAM" id="SSF53335">
    <property type="entry name" value="S-adenosyl-L-methionine-dependent methyltransferases"/>
    <property type="match status" value="1"/>
</dbReference>
<dbReference type="EMBL" id="VSFF01000006">
    <property type="protein sequence ID" value="TYC14711.1"/>
    <property type="molecule type" value="Genomic_DNA"/>
</dbReference>
<dbReference type="Gene3D" id="3.40.50.150">
    <property type="entry name" value="Vaccinia Virus protein VP39"/>
    <property type="match status" value="1"/>
</dbReference>
<proteinExistence type="predicted"/>
<reference evidence="1 2" key="1">
    <citation type="submission" date="2019-08" db="EMBL/GenBank/DDBJ databases">
        <title>Actinomadura sp. nov. CYP1-5 isolated from mountain soil.</title>
        <authorList>
            <person name="Songsumanus A."/>
            <person name="Kuncharoen N."/>
            <person name="Kudo T."/>
            <person name="Yuki M."/>
            <person name="Igarashi Y."/>
            <person name="Tanasupawat S."/>
        </authorList>
    </citation>
    <scope>NUCLEOTIDE SEQUENCE [LARGE SCALE GENOMIC DNA]</scope>
    <source>
        <strain evidence="1 2">GKU157</strain>
    </source>
</reference>
<dbReference type="GO" id="GO:0032259">
    <property type="term" value="P:methylation"/>
    <property type="evidence" value="ECO:0007669"/>
    <property type="project" value="UniProtKB-KW"/>
</dbReference>
<evidence type="ECO:0000313" key="2">
    <source>
        <dbReference type="Proteomes" id="UP000322634"/>
    </source>
</evidence>
<organism evidence="1 2">
    <name type="scientific">Actinomadura syzygii</name>
    <dbReference type="NCBI Taxonomy" id="1427538"/>
    <lineage>
        <taxon>Bacteria</taxon>
        <taxon>Bacillati</taxon>
        <taxon>Actinomycetota</taxon>
        <taxon>Actinomycetes</taxon>
        <taxon>Streptosporangiales</taxon>
        <taxon>Thermomonosporaceae</taxon>
        <taxon>Actinomadura</taxon>
    </lineage>
</organism>
<dbReference type="OrthoDB" id="4134439at2"/>
<dbReference type="Proteomes" id="UP000322634">
    <property type="component" value="Unassembled WGS sequence"/>
</dbReference>
<dbReference type="AlphaFoldDB" id="A0A5D0U818"/>
<dbReference type="InterPro" id="IPR029063">
    <property type="entry name" value="SAM-dependent_MTases_sf"/>
</dbReference>
<sequence length="283" mass="30891">MSPAENSSGDPTAEFPPHLPQYAHERLRTDIPSPARTWNYWMGGKDNYAADRLVGDSTAAINPEVITLARASRPFLIRVVRHLAAEENIRNFLDIGSGLPAETNTHEVAQSVAPEARIVYTDNDPMVLAHARALMRGTTPEGVTDYLDADYHDPKQILEQAANVLNFGQPIAVMFMGVLGFCQEYETAKQIVADTMAGVPSGSLLALWDCTDTSEAAKQSTDQYADSGTLPYILRSVEQLDGFFDGLEKVDPGLVPITQWRPDNPENGLPAHVNGYGAIARKP</sequence>
<comment type="caution">
    <text evidence="1">The sequence shown here is derived from an EMBL/GenBank/DDBJ whole genome shotgun (WGS) entry which is preliminary data.</text>
</comment>
<keyword evidence="1" id="KW-0489">Methyltransferase</keyword>
<keyword evidence="1" id="KW-0808">Transferase</keyword>
<keyword evidence="2" id="KW-1185">Reference proteome</keyword>
<dbReference type="Pfam" id="PF04672">
    <property type="entry name" value="Methyltransf_19"/>
    <property type="match status" value="1"/>
</dbReference>
<gene>
    <name evidence="1" type="ORF">FXF65_16365</name>
</gene>